<dbReference type="Pfam" id="PF02770">
    <property type="entry name" value="Acyl-CoA_dh_M"/>
    <property type="match status" value="1"/>
</dbReference>
<accession>A0ABT5VXR7</accession>
<keyword evidence="10" id="KW-1185">Reference proteome</keyword>
<evidence type="ECO:0000313" key="9">
    <source>
        <dbReference type="EMBL" id="MDE5420217.1"/>
    </source>
</evidence>
<dbReference type="InterPro" id="IPR046373">
    <property type="entry name" value="Acyl-CoA_Oxase/DH_mid-dom_sf"/>
</dbReference>
<dbReference type="InterPro" id="IPR037069">
    <property type="entry name" value="AcylCoA_DH/ox_N_sf"/>
</dbReference>
<dbReference type="Pfam" id="PF02771">
    <property type="entry name" value="Acyl-CoA_dh_N"/>
    <property type="match status" value="1"/>
</dbReference>
<dbReference type="Gene3D" id="2.40.110.10">
    <property type="entry name" value="Butyryl-CoA Dehydrogenase, subunit A, domain 2"/>
    <property type="match status" value="1"/>
</dbReference>
<evidence type="ECO:0000256" key="4">
    <source>
        <dbReference type="ARBA" id="ARBA00022827"/>
    </source>
</evidence>
<dbReference type="InterPro" id="IPR009100">
    <property type="entry name" value="AcylCoA_DH/oxidase_NM_dom_sf"/>
</dbReference>
<evidence type="ECO:0000256" key="2">
    <source>
        <dbReference type="ARBA" id="ARBA00009347"/>
    </source>
</evidence>
<dbReference type="EMBL" id="JAKJSC010000009">
    <property type="protein sequence ID" value="MDE5420217.1"/>
    <property type="molecule type" value="Genomic_DNA"/>
</dbReference>
<organism evidence="9 10">
    <name type="scientific">Paralabilibaculum antarcticum</name>
    <dbReference type="NCBI Taxonomy" id="2912572"/>
    <lineage>
        <taxon>Bacteria</taxon>
        <taxon>Pseudomonadati</taxon>
        <taxon>Bacteroidota</taxon>
        <taxon>Bacteroidia</taxon>
        <taxon>Marinilabiliales</taxon>
        <taxon>Marinifilaceae</taxon>
        <taxon>Paralabilibaculum</taxon>
    </lineage>
</organism>
<comment type="caution">
    <text evidence="9">The sequence shown here is derived from an EMBL/GenBank/DDBJ whole genome shotgun (WGS) entry which is preliminary data.</text>
</comment>
<feature type="domain" description="Acyl-CoA oxidase/dehydrogenase middle" evidence="7">
    <location>
        <begin position="121"/>
        <end position="212"/>
    </location>
</feature>
<protein>
    <submittedName>
        <fullName evidence="9">Acyl-CoA/acyl-ACP dehydrogenase</fullName>
    </submittedName>
</protein>
<evidence type="ECO:0000256" key="3">
    <source>
        <dbReference type="ARBA" id="ARBA00022630"/>
    </source>
</evidence>
<evidence type="ECO:0000313" key="10">
    <source>
        <dbReference type="Proteomes" id="UP001528920"/>
    </source>
</evidence>
<dbReference type="PANTHER" id="PTHR43884:SF19">
    <property type="entry name" value="ACYL-COA DEHYDROGENASE FADE4-RELATED"/>
    <property type="match status" value="1"/>
</dbReference>
<evidence type="ECO:0000256" key="5">
    <source>
        <dbReference type="RuleBase" id="RU362125"/>
    </source>
</evidence>
<dbReference type="InterPro" id="IPR006091">
    <property type="entry name" value="Acyl-CoA_Oxase/DH_mid-dom"/>
</dbReference>
<name>A0ABT5VXR7_9BACT</name>
<dbReference type="SUPFAM" id="SSF47203">
    <property type="entry name" value="Acyl-CoA dehydrogenase C-terminal domain-like"/>
    <property type="match status" value="1"/>
</dbReference>
<sequence>MSTNFSEYIKTFEKTLKSVFHERDDISKFSAQRGLPPLVMREVMSGNPFSVAIPESYGGRGGKVKECLGILASAAYESLPLSLTFGINIGLFLEPVAKYANEVVKKDIFQRFLQKQNMGGLMITEPEHGSGALNMQTSFTEKNDHYHIKGTKHWQGLTGLADYWLITSRQKNEEGKLGRDIDFFICDVTQENQKVVVEEYYDNLGLYMIPYGKNKLDLQIPKQFKLEPETTGIKMMLDILHRSRMQFPGMGLGFIKRMMDEAIDQCKNRMVGGKSLISYDQVQFQISKIQSAFTICSAFCARSSEKSGIENNLANDGIEANSVKTIVTDLMQEAAQTLVQLSGAKGYRLSHIGGRGIVDSRPFQIFEGANEMLYTQISEMVIKMMKKKKEFNLFQFLKNFDLTSKASEYIKKQTDFSLNTELPQRKLVDLGRAIGRVVSAGLVIDLGEKGFRKDLIDNCLSSLQQDISNMIFSYHNNTQIASIPDYQDGSSWLDFSK</sequence>
<dbReference type="SUPFAM" id="SSF56645">
    <property type="entry name" value="Acyl-CoA dehydrogenase NM domain-like"/>
    <property type="match status" value="1"/>
</dbReference>
<evidence type="ECO:0000259" key="8">
    <source>
        <dbReference type="Pfam" id="PF02771"/>
    </source>
</evidence>
<evidence type="ECO:0000256" key="1">
    <source>
        <dbReference type="ARBA" id="ARBA00001974"/>
    </source>
</evidence>
<keyword evidence="3 5" id="KW-0285">Flavoprotein</keyword>
<feature type="domain" description="Acyl-CoA dehydrogenase/oxidase N-terminal" evidence="8">
    <location>
        <begin position="31"/>
        <end position="113"/>
    </location>
</feature>
<dbReference type="Gene3D" id="1.20.140.10">
    <property type="entry name" value="Butyryl-CoA Dehydrogenase, subunit A, domain 3"/>
    <property type="match status" value="1"/>
</dbReference>
<reference evidence="9 10" key="1">
    <citation type="submission" date="2022-01" db="EMBL/GenBank/DDBJ databases">
        <title>Labilibaculum sp. nov, a marine bacterium isolated from Antarctica.</title>
        <authorList>
            <person name="Dai W."/>
        </authorList>
    </citation>
    <scope>NUCLEOTIDE SEQUENCE [LARGE SCALE GENOMIC DNA]</scope>
    <source>
        <strain evidence="9 10">DW002</strain>
    </source>
</reference>
<comment type="similarity">
    <text evidence="2 5">Belongs to the acyl-CoA dehydrogenase family.</text>
</comment>
<feature type="domain" description="Acyl-CoA dehydrogenase/oxidase C-terminal" evidence="6">
    <location>
        <begin position="231"/>
        <end position="380"/>
    </location>
</feature>
<dbReference type="CDD" id="cd00567">
    <property type="entry name" value="ACAD"/>
    <property type="match status" value="1"/>
</dbReference>
<keyword evidence="4 5" id="KW-0274">FAD</keyword>
<dbReference type="Gene3D" id="1.10.540.10">
    <property type="entry name" value="Acyl-CoA dehydrogenase/oxidase, N-terminal domain"/>
    <property type="match status" value="1"/>
</dbReference>
<evidence type="ECO:0000259" key="7">
    <source>
        <dbReference type="Pfam" id="PF02770"/>
    </source>
</evidence>
<evidence type="ECO:0000259" key="6">
    <source>
        <dbReference type="Pfam" id="PF00441"/>
    </source>
</evidence>
<dbReference type="Proteomes" id="UP001528920">
    <property type="component" value="Unassembled WGS sequence"/>
</dbReference>
<dbReference type="InterPro" id="IPR036250">
    <property type="entry name" value="AcylCo_DH-like_C"/>
</dbReference>
<dbReference type="RefSeq" id="WP_275111549.1">
    <property type="nucleotide sequence ID" value="NZ_JAKJSC010000009.1"/>
</dbReference>
<proteinExistence type="inferred from homology"/>
<dbReference type="InterPro" id="IPR013786">
    <property type="entry name" value="AcylCoA_DH/ox_N"/>
</dbReference>
<comment type="cofactor">
    <cofactor evidence="1 5">
        <name>FAD</name>
        <dbReference type="ChEBI" id="CHEBI:57692"/>
    </cofactor>
</comment>
<dbReference type="Pfam" id="PF00441">
    <property type="entry name" value="Acyl-CoA_dh_1"/>
    <property type="match status" value="1"/>
</dbReference>
<gene>
    <name evidence="9" type="ORF">L3049_19675</name>
</gene>
<dbReference type="InterPro" id="IPR009075">
    <property type="entry name" value="AcylCo_DH/oxidase_C"/>
</dbReference>
<keyword evidence="5" id="KW-0560">Oxidoreductase</keyword>
<dbReference type="PANTHER" id="PTHR43884">
    <property type="entry name" value="ACYL-COA DEHYDROGENASE"/>
    <property type="match status" value="1"/>
</dbReference>